<keyword evidence="2" id="KW-1185">Reference proteome</keyword>
<accession>A0A9D4HN10</accession>
<organism evidence="1 2">
    <name type="scientific">Dreissena polymorpha</name>
    <name type="common">Zebra mussel</name>
    <name type="synonym">Mytilus polymorpha</name>
    <dbReference type="NCBI Taxonomy" id="45954"/>
    <lineage>
        <taxon>Eukaryota</taxon>
        <taxon>Metazoa</taxon>
        <taxon>Spiralia</taxon>
        <taxon>Lophotrochozoa</taxon>
        <taxon>Mollusca</taxon>
        <taxon>Bivalvia</taxon>
        <taxon>Autobranchia</taxon>
        <taxon>Heteroconchia</taxon>
        <taxon>Euheterodonta</taxon>
        <taxon>Imparidentia</taxon>
        <taxon>Neoheterodontei</taxon>
        <taxon>Myida</taxon>
        <taxon>Dreissenoidea</taxon>
        <taxon>Dreissenidae</taxon>
        <taxon>Dreissena</taxon>
    </lineage>
</organism>
<evidence type="ECO:0000313" key="1">
    <source>
        <dbReference type="EMBL" id="KAH3724631.1"/>
    </source>
</evidence>
<comment type="caution">
    <text evidence="1">The sequence shown here is derived from an EMBL/GenBank/DDBJ whole genome shotgun (WGS) entry which is preliminary data.</text>
</comment>
<reference evidence="1" key="2">
    <citation type="submission" date="2020-11" db="EMBL/GenBank/DDBJ databases">
        <authorList>
            <person name="McCartney M.A."/>
            <person name="Auch B."/>
            <person name="Kono T."/>
            <person name="Mallez S."/>
            <person name="Becker A."/>
            <person name="Gohl D.M."/>
            <person name="Silverstein K.A.T."/>
            <person name="Koren S."/>
            <person name="Bechman K.B."/>
            <person name="Herman A."/>
            <person name="Abrahante J.E."/>
            <person name="Garbe J."/>
        </authorList>
    </citation>
    <scope>NUCLEOTIDE SEQUENCE</scope>
    <source>
        <strain evidence="1">Duluth1</strain>
        <tissue evidence="1">Whole animal</tissue>
    </source>
</reference>
<dbReference type="EMBL" id="JAIWYP010000012">
    <property type="protein sequence ID" value="KAH3724631.1"/>
    <property type="molecule type" value="Genomic_DNA"/>
</dbReference>
<sequence length="108" mass="12232">MNRLYGLRTSTVMKTLTTPMKSPCKDLNAIERYQRITESTNDATHTGAKVRPMMIDHFKYKINCARSDGNDIINPDTGAFNSTKFIRGFNETLNINSDYNGSLYDSVL</sequence>
<protein>
    <submittedName>
        <fullName evidence="1">Uncharacterized protein</fullName>
    </submittedName>
</protein>
<gene>
    <name evidence="1" type="ORF">DPMN_050453</name>
</gene>
<name>A0A9D4HN10_DREPO</name>
<evidence type="ECO:0000313" key="2">
    <source>
        <dbReference type="Proteomes" id="UP000828390"/>
    </source>
</evidence>
<dbReference type="Proteomes" id="UP000828390">
    <property type="component" value="Unassembled WGS sequence"/>
</dbReference>
<dbReference type="AlphaFoldDB" id="A0A9D4HN10"/>
<proteinExistence type="predicted"/>
<reference evidence="1" key="1">
    <citation type="journal article" date="2019" name="bioRxiv">
        <title>The Genome of the Zebra Mussel, Dreissena polymorpha: A Resource for Invasive Species Research.</title>
        <authorList>
            <person name="McCartney M.A."/>
            <person name="Auch B."/>
            <person name="Kono T."/>
            <person name="Mallez S."/>
            <person name="Zhang Y."/>
            <person name="Obille A."/>
            <person name="Becker A."/>
            <person name="Abrahante J.E."/>
            <person name="Garbe J."/>
            <person name="Badalamenti J.P."/>
            <person name="Herman A."/>
            <person name="Mangelson H."/>
            <person name="Liachko I."/>
            <person name="Sullivan S."/>
            <person name="Sone E.D."/>
            <person name="Koren S."/>
            <person name="Silverstein K.A.T."/>
            <person name="Beckman K.B."/>
            <person name="Gohl D.M."/>
        </authorList>
    </citation>
    <scope>NUCLEOTIDE SEQUENCE</scope>
    <source>
        <strain evidence="1">Duluth1</strain>
        <tissue evidence="1">Whole animal</tissue>
    </source>
</reference>